<keyword evidence="2" id="KW-0812">Transmembrane</keyword>
<sequence length="392" mass="44154">MASIGKTIASKLHLWLGLGSGLVVFIVALTGSLLVFEEELEPIIYAKFHTVTPPASAQRLPLDQLVTTATTQFPGKKVSRIEIEPQPDRTVIIGLQQSKKAKYILSVALNPYTGKIVDTRQEEDAFYSVVLRLHRYLCLGDTGKIITGISCSAFLIIMLSGLILWWPNRQNRKQRFTIKWGASFKRLNWDLHAIFGFYVLPFVFLIASTGLIWSYKWVNNLLFYAFDGKPQAKREAPVNPTAKAHKNTDLYEKIYAETNRLLPYTGLITLTLPEKDSLSITASKKNYEAAISNIVDFLYFDNQTGDLVKKRLYDDETRGFKARRVVFPIHTGSLLGWPTKLIALFVALIAASLPVTGFLIWWGKRKKTKKTVAPRKHASTRVPNPQIGVQNA</sequence>
<keyword evidence="4" id="KW-1185">Reference proteome</keyword>
<gene>
    <name evidence="3" type="ORF">IC230_31480</name>
</gene>
<evidence type="ECO:0000256" key="1">
    <source>
        <dbReference type="SAM" id="MobiDB-lite"/>
    </source>
</evidence>
<protein>
    <submittedName>
        <fullName evidence="3">PepSY domain-containing protein</fullName>
    </submittedName>
</protein>
<reference evidence="3" key="1">
    <citation type="submission" date="2020-09" db="EMBL/GenBank/DDBJ databases">
        <authorList>
            <person name="Kim M.K."/>
        </authorList>
    </citation>
    <scope>NUCLEOTIDE SEQUENCE</scope>
    <source>
        <strain evidence="3">BT704</strain>
    </source>
</reference>
<feature type="transmembrane region" description="Helical" evidence="2">
    <location>
        <begin position="187"/>
        <end position="213"/>
    </location>
</feature>
<feature type="transmembrane region" description="Helical" evidence="2">
    <location>
        <begin position="145"/>
        <end position="166"/>
    </location>
</feature>
<dbReference type="AlphaFoldDB" id="A0A927GH06"/>
<dbReference type="Proteomes" id="UP000653797">
    <property type="component" value="Unassembled WGS sequence"/>
</dbReference>
<dbReference type="Pfam" id="PF03929">
    <property type="entry name" value="PepSY_TM"/>
    <property type="match status" value="1"/>
</dbReference>
<feature type="transmembrane region" description="Helical" evidence="2">
    <location>
        <begin position="12"/>
        <end position="36"/>
    </location>
</feature>
<proteinExistence type="predicted"/>
<comment type="caution">
    <text evidence="3">The sequence shown here is derived from an EMBL/GenBank/DDBJ whole genome shotgun (WGS) entry which is preliminary data.</text>
</comment>
<organism evidence="3 4">
    <name type="scientific">Spirosoma validum</name>
    <dbReference type="NCBI Taxonomy" id="2771355"/>
    <lineage>
        <taxon>Bacteria</taxon>
        <taxon>Pseudomonadati</taxon>
        <taxon>Bacteroidota</taxon>
        <taxon>Cytophagia</taxon>
        <taxon>Cytophagales</taxon>
        <taxon>Cytophagaceae</taxon>
        <taxon>Spirosoma</taxon>
    </lineage>
</organism>
<feature type="region of interest" description="Disordered" evidence="1">
    <location>
        <begin position="371"/>
        <end position="392"/>
    </location>
</feature>
<dbReference type="EMBL" id="JACXAA010000022">
    <property type="protein sequence ID" value="MBD2757434.1"/>
    <property type="molecule type" value="Genomic_DNA"/>
</dbReference>
<feature type="transmembrane region" description="Helical" evidence="2">
    <location>
        <begin position="341"/>
        <end position="362"/>
    </location>
</feature>
<keyword evidence="2" id="KW-0472">Membrane</keyword>
<evidence type="ECO:0000313" key="3">
    <source>
        <dbReference type="EMBL" id="MBD2757434.1"/>
    </source>
</evidence>
<evidence type="ECO:0000256" key="2">
    <source>
        <dbReference type="SAM" id="Phobius"/>
    </source>
</evidence>
<feature type="compositionally biased region" description="Polar residues" evidence="1">
    <location>
        <begin position="381"/>
        <end position="392"/>
    </location>
</feature>
<dbReference type="InterPro" id="IPR005625">
    <property type="entry name" value="PepSY-ass_TM"/>
</dbReference>
<dbReference type="RefSeq" id="WP_191043058.1">
    <property type="nucleotide sequence ID" value="NZ_JACXAA010000022.1"/>
</dbReference>
<dbReference type="PANTHER" id="PTHR34219">
    <property type="entry name" value="IRON-REGULATED INNER MEMBRANE PROTEIN-RELATED"/>
    <property type="match status" value="1"/>
</dbReference>
<evidence type="ECO:0000313" key="4">
    <source>
        <dbReference type="Proteomes" id="UP000653797"/>
    </source>
</evidence>
<dbReference type="PANTHER" id="PTHR34219:SF3">
    <property type="entry name" value="BLL7967 PROTEIN"/>
    <property type="match status" value="1"/>
</dbReference>
<accession>A0A927GH06</accession>
<name>A0A927GH06_9BACT</name>
<keyword evidence="2" id="KW-1133">Transmembrane helix</keyword>